<gene>
    <name evidence="1" type="ORF">EYC80_008860</name>
</gene>
<dbReference type="AlphaFoldDB" id="A0A5N6K1Q6"/>
<dbReference type="Proteomes" id="UP000326757">
    <property type="component" value="Unassembled WGS sequence"/>
</dbReference>
<reference evidence="1 2" key="1">
    <citation type="submission" date="2019-06" db="EMBL/GenBank/DDBJ databases">
        <title>Genome Sequence of the Brown Rot Fungal Pathogen Monilinia laxa.</title>
        <authorList>
            <person name="De Miccolis Angelini R.M."/>
            <person name="Landi L."/>
            <person name="Abate D."/>
            <person name="Pollastro S."/>
            <person name="Romanazzi G."/>
            <person name="Faretra F."/>
        </authorList>
    </citation>
    <scope>NUCLEOTIDE SEQUENCE [LARGE SCALE GENOMIC DNA]</scope>
    <source>
        <strain evidence="1 2">Mlax316</strain>
    </source>
</reference>
<proteinExistence type="predicted"/>
<sequence length="87" mass="11464">MFEHIPAQQLIRPRRFWLWEAGAVGWGKRDLEEGRGGRRRIIWSWRWIWRWSWRWRWRWRWGWRMKMDDKRKGCIFFRWQEKVSFRN</sequence>
<evidence type="ECO:0000313" key="1">
    <source>
        <dbReference type="EMBL" id="KAB8296052.1"/>
    </source>
</evidence>
<keyword evidence="2" id="KW-1185">Reference proteome</keyword>
<name>A0A5N6K1Q6_MONLA</name>
<dbReference type="EMBL" id="VIGI01000009">
    <property type="protein sequence ID" value="KAB8296052.1"/>
    <property type="molecule type" value="Genomic_DNA"/>
</dbReference>
<accession>A0A5N6K1Q6</accession>
<organism evidence="1 2">
    <name type="scientific">Monilinia laxa</name>
    <name type="common">Brown rot fungus</name>
    <name type="synonym">Sclerotinia laxa</name>
    <dbReference type="NCBI Taxonomy" id="61186"/>
    <lineage>
        <taxon>Eukaryota</taxon>
        <taxon>Fungi</taxon>
        <taxon>Dikarya</taxon>
        <taxon>Ascomycota</taxon>
        <taxon>Pezizomycotina</taxon>
        <taxon>Leotiomycetes</taxon>
        <taxon>Helotiales</taxon>
        <taxon>Sclerotiniaceae</taxon>
        <taxon>Monilinia</taxon>
    </lineage>
</organism>
<comment type="caution">
    <text evidence="1">The sequence shown here is derived from an EMBL/GenBank/DDBJ whole genome shotgun (WGS) entry which is preliminary data.</text>
</comment>
<evidence type="ECO:0000313" key="2">
    <source>
        <dbReference type="Proteomes" id="UP000326757"/>
    </source>
</evidence>
<protein>
    <submittedName>
        <fullName evidence="1">Uncharacterized protein</fullName>
    </submittedName>
</protein>